<sequence length="65" mass="6757">MPILHAHILAGRSAAQKQAFARAVTEAASTHLAVPATAVRVLIHEIPPAEWFTAGEPKAPPAPTA</sequence>
<reference evidence="4 5" key="1">
    <citation type="submission" date="2021-08" db="EMBL/GenBank/DDBJ databases">
        <title>Novel members of of the genus Stenotrophomonas from differernt environment.</title>
        <authorList>
            <person name="Deng Y."/>
        </authorList>
    </citation>
    <scope>NUCLEOTIDE SEQUENCE [LARGE SCALE GENOMIC DNA]</scope>
    <source>
        <strain evidence="4 5">CPCC 101365</strain>
    </source>
</reference>
<dbReference type="InterPro" id="IPR014347">
    <property type="entry name" value="Tautomerase/MIF_sf"/>
</dbReference>
<dbReference type="Gene3D" id="3.30.429.10">
    <property type="entry name" value="Macrophage Migration Inhibitory Factor"/>
    <property type="match status" value="1"/>
</dbReference>
<dbReference type="InterPro" id="IPR004370">
    <property type="entry name" value="4-OT-like_dom"/>
</dbReference>
<dbReference type="Proteomes" id="UP001431235">
    <property type="component" value="Unassembled WGS sequence"/>
</dbReference>
<protein>
    <submittedName>
        <fullName evidence="4">Tautomerase family protein</fullName>
    </submittedName>
</protein>
<dbReference type="SUPFAM" id="SSF55331">
    <property type="entry name" value="Tautomerase/MIF"/>
    <property type="match status" value="1"/>
</dbReference>
<dbReference type="Pfam" id="PF01361">
    <property type="entry name" value="Tautomerase"/>
    <property type="match status" value="1"/>
</dbReference>
<evidence type="ECO:0000259" key="3">
    <source>
        <dbReference type="Pfam" id="PF01361"/>
    </source>
</evidence>
<dbReference type="RefSeq" id="WP_250065223.1">
    <property type="nucleotide sequence ID" value="NZ_JAIKTS010000006.1"/>
</dbReference>
<gene>
    <name evidence="4" type="ORF">K5L01_13930</name>
</gene>
<feature type="domain" description="4-oxalocrotonate tautomerase-like" evidence="3">
    <location>
        <begin position="2"/>
        <end position="58"/>
    </location>
</feature>
<evidence type="ECO:0000256" key="1">
    <source>
        <dbReference type="ARBA" id="ARBA00006723"/>
    </source>
</evidence>
<comment type="similarity">
    <text evidence="1">Belongs to the 4-oxalocrotonate tautomerase family.</text>
</comment>
<organism evidence="4 5">
    <name type="scientific">Stenotrophomonas mori</name>
    <dbReference type="NCBI Taxonomy" id="2871096"/>
    <lineage>
        <taxon>Bacteria</taxon>
        <taxon>Pseudomonadati</taxon>
        <taxon>Pseudomonadota</taxon>
        <taxon>Gammaproteobacteria</taxon>
        <taxon>Lysobacterales</taxon>
        <taxon>Lysobacteraceae</taxon>
        <taxon>Stenotrophomonas</taxon>
    </lineage>
</organism>
<keyword evidence="5" id="KW-1185">Reference proteome</keyword>
<evidence type="ECO:0000313" key="5">
    <source>
        <dbReference type="Proteomes" id="UP001431235"/>
    </source>
</evidence>
<dbReference type="PANTHER" id="PTHR35530:SF1">
    <property type="entry name" value="2-HYDROXYMUCONATE TAUTOMERASE"/>
    <property type="match status" value="1"/>
</dbReference>
<name>A0ABT0SK77_9GAMM</name>
<evidence type="ECO:0000256" key="2">
    <source>
        <dbReference type="ARBA" id="ARBA00023235"/>
    </source>
</evidence>
<proteinExistence type="inferred from homology"/>
<dbReference type="PANTHER" id="PTHR35530">
    <property type="entry name" value="TAUTOMERASE-RELATED"/>
    <property type="match status" value="1"/>
</dbReference>
<accession>A0ABT0SK77</accession>
<comment type="caution">
    <text evidence="4">The sequence shown here is derived from an EMBL/GenBank/DDBJ whole genome shotgun (WGS) entry which is preliminary data.</text>
</comment>
<evidence type="ECO:0000313" key="4">
    <source>
        <dbReference type="EMBL" id="MCL7715739.1"/>
    </source>
</evidence>
<keyword evidence="2" id="KW-0413">Isomerase</keyword>
<dbReference type="EMBL" id="JAIKTS010000006">
    <property type="protein sequence ID" value="MCL7715739.1"/>
    <property type="molecule type" value="Genomic_DNA"/>
</dbReference>